<accession>A0A0W0E9B0</accession>
<comment type="caution">
    <text evidence="2">The sequence shown here is derived from an EMBL/GenBank/DDBJ whole genome shotgun (WGS) entry which is preliminary data.</text>
</comment>
<dbReference type="VEuPathDB" id="FungiDB:GVI51_H08151"/>
<feature type="compositionally biased region" description="Polar residues" evidence="1">
    <location>
        <begin position="627"/>
        <end position="640"/>
    </location>
</feature>
<sequence>MEMAEDADRALRDTYKRIKVYYDPAELPYLVRDIRPSVSYDTVPKYIGYSAIEDMDGGFPGVEVTKHTVPVKTDLSRKGATLGSQVFLNPRFLLHNHVSGDDDYEIERMKKRIFDASPLANNPLSLTRSKKSVFNYTADGKIIRSDYPTKPVFINKIIIRSRTNVHWDERWAQRKSKIEYNMEHKDEKFMYPDILFPEVKEKPLIMGDDFVPITKEQRRRNKILTIKQAHPTLPRTVVCYISGRRHTWAGLDWAVRCLAENDHLVIVATIPKMTSHRDQEPEVDGTWVSGYTFDEIDAIISDLFEYIKVIKPVHKALKVTIEISIERTKGALIDAINVYSPDFLILGTLKWQRYENLVSYRGNNMVDKLCTTFPIPTFIVPARRLFMLEKEIEEETLTKLISDNTKKAVTPENEEIEYPRSPKLVSTDSFGFWSKNEQKLLDESYSISTKDKLEKRQESFTSLTTHESEDSLAIEDDDDRDSNLLESTESIVSKLKSIAITNRKNMMADLEEFDNEHSNINTKENQLAKVSLIIKHSLNSSNTIKNLTQNLDEENRGFAVLQKVITGTGTVESRPKFSMVDAVRVNGKIPGESSAKKRRSQIKFASNVKPTDGTAGLGTPRIVGPTGESQYSGGTSPLRTVDSNESALTFASNGSKISKHGRSSSFGTHSVNNGFLSVKRNSMSDQVSFRSADHAPKLLTKRTSKSNDKSKDKKDSKKSSTKKKLGKLFSFGNL</sequence>
<evidence type="ECO:0000313" key="3">
    <source>
        <dbReference type="Proteomes" id="UP000054886"/>
    </source>
</evidence>
<proteinExistence type="predicted"/>
<dbReference type="EMBL" id="LLZZ01000116">
    <property type="protein sequence ID" value="KTB04720.1"/>
    <property type="molecule type" value="Genomic_DNA"/>
</dbReference>
<protein>
    <submittedName>
        <fullName evidence="2">Uncharacterized protein</fullName>
    </submittedName>
</protein>
<dbReference type="AlphaFoldDB" id="A0A0W0E9B0"/>
<feature type="compositionally biased region" description="Acidic residues" evidence="1">
    <location>
        <begin position="470"/>
        <end position="480"/>
    </location>
</feature>
<dbReference type="VEuPathDB" id="FungiDB:GWK60_H08217"/>
<feature type="region of interest" description="Disordered" evidence="1">
    <location>
        <begin position="609"/>
        <end position="640"/>
    </location>
</feature>
<reference evidence="2 3" key="1">
    <citation type="submission" date="2015-10" db="EMBL/GenBank/DDBJ databases">
        <title>Draft genomes sequences of Candida glabrata isolates 1A, 1B, 2A, 2B, 3A and 3B.</title>
        <authorList>
            <person name="Haavelsrud O.E."/>
            <person name="Gaustad P."/>
        </authorList>
    </citation>
    <scope>NUCLEOTIDE SEQUENCE [LARGE SCALE GENOMIC DNA]</scope>
    <source>
        <strain evidence="2">910700640</strain>
    </source>
</reference>
<dbReference type="VEuPathDB" id="FungiDB:CAGL0H08261g"/>
<organism evidence="2 3">
    <name type="scientific">Candida glabrata</name>
    <name type="common">Yeast</name>
    <name type="synonym">Torulopsis glabrata</name>
    <dbReference type="NCBI Taxonomy" id="5478"/>
    <lineage>
        <taxon>Eukaryota</taxon>
        <taxon>Fungi</taxon>
        <taxon>Dikarya</taxon>
        <taxon>Ascomycota</taxon>
        <taxon>Saccharomycotina</taxon>
        <taxon>Saccharomycetes</taxon>
        <taxon>Saccharomycetales</taxon>
        <taxon>Saccharomycetaceae</taxon>
        <taxon>Nakaseomyces</taxon>
    </lineage>
</organism>
<name>A0A0W0E9B0_CANGB</name>
<evidence type="ECO:0000256" key="1">
    <source>
        <dbReference type="SAM" id="MobiDB-lite"/>
    </source>
</evidence>
<evidence type="ECO:0000313" key="2">
    <source>
        <dbReference type="EMBL" id="KTB04720.1"/>
    </source>
</evidence>
<feature type="region of interest" description="Disordered" evidence="1">
    <location>
        <begin position="459"/>
        <end position="480"/>
    </location>
</feature>
<dbReference type="Proteomes" id="UP000054886">
    <property type="component" value="Unassembled WGS sequence"/>
</dbReference>
<feature type="region of interest" description="Disordered" evidence="1">
    <location>
        <begin position="687"/>
        <end position="734"/>
    </location>
</feature>
<gene>
    <name evidence="2" type="ORF">AO440_002249</name>
</gene>
<dbReference type="VEuPathDB" id="FungiDB:B1J91_H08261g"/>
<feature type="compositionally biased region" description="Basic and acidic residues" evidence="1">
    <location>
        <begin position="705"/>
        <end position="718"/>
    </location>
</feature>